<keyword evidence="4 5" id="KW-0238">DNA-binding</keyword>
<dbReference type="Pfam" id="PF05485">
    <property type="entry name" value="THAP"/>
    <property type="match status" value="1"/>
</dbReference>
<reference evidence="10" key="1">
    <citation type="journal article" date="2015" name="Proc. Natl. Acad. Sci. U.S.A.">
        <title>Genome sequence of the Asian Tiger mosquito, Aedes albopictus, reveals insights into its biology, genetics, and evolution.</title>
        <authorList>
            <person name="Chen X.G."/>
            <person name="Jiang X."/>
            <person name="Gu J."/>
            <person name="Xu M."/>
            <person name="Wu Y."/>
            <person name="Deng Y."/>
            <person name="Zhang C."/>
            <person name="Bonizzoni M."/>
            <person name="Dermauw W."/>
            <person name="Vontas J."/>
            <person name="Armbruster P."/>
            <person name="Huang X."/>
            <person name="Yang Y."/>
            <person name="Zhang H."/>
            <person name="He W."/>
            <person name="Peng H."/>
            <person name="Liu Y."/>
            <person name="Wu K."/>
            <person name="Chen J."/>
            <person name="Lirakis M."/>
            <person name="Topalis P."/>
            <person name="Van Leeuwen T."/>
            <person name="Hall A.B."/>
            <person name="Jiang X."/>
            <person name="Thorpe C."/>
            <person name="Mueller R.L."/>
            <person name="Sun C."/>
            <person name="Waterhouse R.M."/>
            <person name="Yan G."/>
            <person name="Tu Z.J."/>
            <person name="Fang X."/>
            <person name="James A.A."/>
        </authorList>
    </citation>
    <scope>NUCLEOTIDE SEQUENCE [LARGE SCALE GENOMIC DNA]</scope>
    <source>
        <strain evidence="10">Foshan</strain>
    </source>
</reference>
<proteinExistence type="predicted"/>
<evidence type="ECO:0000256" key="6">
    <source>
        <dbReference type="SAM" id="Coils"/>
    </source>
</evidence>
<dbReference type="PROSITE" id="PS50950">
    <property type="entry name" value="ZF_THAP"/>
    <property type="match status" value="1"/>
</dbReference>
<keyword evidence="10" id="KW-1185">Reference proteome</keyword>
<organism evidence="9 10">
    <name type="scientific">Aedes albopictus</name>
    <name type="common">Asian tiger mosquito</name>
    <name type="synonym">Stegomyia albopicta</name>
    <dbReference type="NCBI Taxonomy" id="7160"/>
    <lineage>
        <taxon>Eukaryota</taxon>
        <taxon>Metazoa</taxon>
        <taxon>Ecdysozoa</taxon>
        <taxon>Arthropoda</taxon>
        <taxon>Hexapoda</taxon>
        <taxon>Insecta</taxon>
        <taxon>Pterygota</taxon>
        <taxon>Neoptera</taxon>
        <taxon>Endopterygota</taxon>
        <taxon>Diptera</taxon>
        <taxon>Nematocera</taxon>
        <taxon>Culicoidea</taxon>
        <taxon>Culicidae</taxon>
        <taxon>Culicinae</taxon>
        <taxon>Aedini</taxon>
        <taxon>Aedes</taxon>
        <taxon>Stegomyia</taxon>
    </lineage>
</organism>
<dbReference type="SUPFAM" id="SSF57716">
    <property type="entry name" value="Glucocorticoid receptor-like (DNA-binding domain)"/>
    <property type="match status" value="1"/>
</dbReference>
<evidence type="ECO:0000256" key="7">
    <source>
        <dbReference type="SAM" id="MobiDB-lite"/>
    </source>
</evidence>
<dbReference type="Pfam" id="PF21787">
    <property type="entry name" value="TNP-like_RNaseH_N"/>
    <property type="match status" value="1"/>
</dbReference>
<reference evidence="9" key="2">
    <citation type="submission" date="2025-05" db="UniProtKB">
        <authorList>
            <consortium name="EnsemblMetazoa"/>
        </authorList>
    </citation>
    <scope>IDENTIFICATION</scope>
    <source>
        <strain evidence="9">Foshan</strain>
    </source>
</reference>
<dbReference type="GeneID" id="134285645"/>
<dbReference type="Pfam" id="PF12017">
    <property type="entry name" value="Tnp_P_element"/>
    <property type="match status" value="1"/>
</dbReference>
<dbReference type="EnsemblMetazoa" id="AALFPA23_011120.R15721">
    <property type="protein sequence ID" value="AALFPA23_011120.P15721"/>
    <property type="gene ID" value="AALFPA23_011120"/>
</dbReference>
<dbReference type="Gene3D" id="6.20.210.20">
    <property type="entry name" value="THAP domain"/>
    <property type="match status" value="1"/>
</dbReference>
<keyword evidence="3" id="KW-0862">Zinc</keyword>
<evidence type="ECO:0000259" key="8">
    <source>
        <dbReference type="PROSITE" id="PS50950"/>
    </source>
</evidence>
<evidence type="ECO:0000256" key="2">
    <source>
        <dbReference type="ARBA" id="ARBA00022771"/>
    </source>
</evidence>
<dbReference type="RefSeq" id="XP_062702830.1">
    <property type="nucleotide sequence ID" value="XM_062846846.1"/>
</dbReference>
<feature type="domain" description="THAP-type" evidence="8">
    <location>
        <begin position="1"/>
        <end position="80"/>
    </location>
</feature>
<keyword evidence="6" id="KW-0175">Coiled coil</keyword>
<keyword evidence="1" id="KW-0479">Metal-binding</keyword>
<evidence type="ECO:0000256" key="5">
    <source>
        <dbReference type="PROSITE-ProRule" id="PRU00309"/>
    </source>
</evidence>
<accession>A0ABM1YQ18</accession>
<name>A0ABM1YQ18_AEDAL</name>
<evidence type="ECO:0000256" key="1">
    <source>
        <dbReference type="ARBA" id="ARBA00022723"/>
    </source>
</evidence>
<evidence type="ECO:0000313" key="9">
    <source>
        <dbReference type="EnsemblMetazoa" id="AALFPA23_011120.P15721"/>
    </source>
</evidence>
<dbReference type="InterPro" id="IPR038441">
    <property type="entry name" value="THAP_Znf_sf"/>
</dbReference>
<evidence type="ECO:0000313" key="10">
    <source>
        <dbReference type="Proteomes" id="UP000069940"/>
    </source>
</evidence>
<evidence type="ECO:0000256" key="3">
    <source>
        <dbReference type="ARBA" id="ARBA00022833"/>
    </source>
</evidence>
<dbReference type="SMART" id="SM00980">
    <property type="entry name" value="THAP"/>
    <property type="match status" value="1"/>
</dbReference>
<dbReference type="Proteomes" id="UP000069940">
    <property type="component" value="Unassembled WGS sequence"/>
</dbReference>
<sequence length="429" mass="48920">MSSRRCAVSGCVKGAVGASTKSFFRVSGKHRNFDVWKSFCENDAVTKNSFICSDHFVDTDFINNRNYSQGLKPHAVPIRKGALNSAESSNDVSMDEEHDDFRECEMDVCALEEVYDFDLDNVAGEIVVDDDKETFNFPCKKRKLHVDTSAVEHDHDYFFNWSEYMKMKQKINDLQQENSKLKLDLRKKASLLIKKNNIIRRLRANYRQRPTTSQVSVLRDPLLVELQKNKDRKLKGARYTDKMRNMALVVNYCSPKAYRQMRTFFRLPSVSTMKKWLSKIEIKDGFSENILKLLKIKSETLPEDERVVTLFLDEMAITEKVSYVANADLPGQCTLLAMVACCSILLPPGRKGRYSSIRNGPQSIFPVRKYTHNNKCGVQKRGKRKQQDKPLEARSGAEVAGSNLGTNCIGTTQSSSGRKIGRRGKETFN</sequence>
<feature type="coiled-coil region" evidence="6">
    <location>
        <begin position="164"/>
        <end position="191"/>
    </location>
</feature>
<protein>
    <recommendedName>
        <fullName evidence="8">THAP-type domain-containing protein</fullName>
    </recommendedName>
</protein>
<dbReference type="InterPro" id="IPR006612">
    <property type="entry name" value="THAP_Znf"/>
</dbReference>
<keyword evidence="2 5" id="KW-0863">Zinc-finger</keyword>
<feature type="region of interest" description="Disordered" evidence="7">
    <location>
        <begin position="376"/>
        <end position="429"/>
    </location>
</feature>
<dbReference type="InterPro" id="IPR021896">
    <property type="entry name" value="THAP9-like_HTH"/>
</dbReference>
<evidence type="ECO:0000256" key="4">
    <source>
        <dbReference type="ARBA" id="ARBA00023125"/>
    </source>
</evidence>
<feature type="compositionally biased region" description="Polar residues" evidence="7">
    <location>
        <begin position="403"/>
        <end position="417"/>
    </location>
</feature>
<dbReference type="InterPro" id="IPR048365">
    <property type="entry name" value="TNP-like_RNaseH_N"/>
</dbReference>